<keyword evidence="2" id="KW-0813">Transport</keyword>
<dbReference type="PANTHER" id="PTHR43386:SF1">
    <property type="entry name" value="D,D-DIPEPTIDE TRANSPORT SYSTEM PERMEASE PROTEIN DDPC-RELATED"/>
    <property type="match status" value="1"/>
</dbReference>
<sequence length="145" mass="15852">MAGMIHGTRTAMLVGIISMGISVIIGIFLGALAGYYGDRVAVVKNPSIMIVMIIIGFTSWTGIAKYTRAELLKVRSLEYIQAAQSLGYSMRPEDVTWGSMLSTARDNFSAWWLAIIPGFAIFITVTLFNLLGEGLNDAMDPKLRQ</sequence>
<proteinExistence type="predicted"/>
<dbReference type="OrthoDB" id="8300180at2759"/>
<dbReference type="AlphaFoldDB" id="A0A7R8ZSH6"/>
<dbReference type="InterPro" id="IPR050366">
    <property type="entry name" value="BP-dependent_transpt_permease"/>
</dbReference>
<dbReference type="EMBL" id="OB665105">
    <property type="protein sequence ID" value="CAD7232759.1"/>
    <property type="molecule type" value="Genomic_DNA"/>
</dbReference>
<comment type="subcellular location">
    <subcellularLocation>
        <location evidence="1">Cell membrane</location>
        <topology evidence="1">Multi-pass membrane protein</topology>
    </subcellularLocation>
</comment>
<protein>
    <submittedName>
        <fullName evidence="3">Uncharacterized protein</fullName>
    </submittedName>
</protein>
<dbReference type="GO" id="GO:0005886">
    <property type="term" value="C:plasma membrane"/>
    <property type="evidence" value="ECO:0007669"/>
    <property type="project" value="UniProtKB-SubCell"/>
</dbReference>
<evidence type="ECO:0000256" key="2">
    <source>
        <dbReference type="ARBA" id="ARBA00022448"/>
    </source>
</evidence>
<gene>
    <name evidence="3" type="ORF">CTOB1V02_LOCUS10587</name>
</gene>
<name>A0A7R8ZSH6_9CRUS</name>
<accession>A0A7R8ZSH6</accession>
<feature type="non-terminal residue" evidence="3">
    <location>
        <position position="145"/>
    </location>
</feature>
<dbReference type="PANTHER" id="PTHR43386">
    <property type="entry name" value="OLIGOPEPTIDE TRANSPORT SYSTEM PERMEASE PROTEIN APPC"/>
    <property type="match status" value="1"/>
</dbReference>
<reference evidence="3" key="1">
    <citation type="submission" date="2020-11" db="EMBL/GenBank/DDBJ databases">
        <authorList>
            <person name="Tran Van P."/>
        </authorList>
    </citation>
    <scope>NUCLEOTIDE SEQUENCE</scope>
</reference>
<organism evidence="3">
    <name type="scientific">Cyprideis torosa</name>
    <dbReference type="NCBI Taxonomy" id="163714"/>
    <lineage>
        <taxon>Eukaryota</taxon>
        <taxon>Metazoa</taxon>
        <taxon>Ecdysozoa</taxon>
        <taxon>Arthropoda</taxon>
        <taxon>Crustacea</taxon>
        <taxon>Oligostraca</taxon>
        <taxon>Ostracoda</taxon>
        <taxon>Podocopa</taxon>
        <taxon>Podocopida</taxon>
        <taxon>Cytherocopina</taxon>
        <taxon>Cytheroidea</taxon>
        <taxon>Cytherideidae</taxon>
        <taxon>Cyprideis</taxon>
    </lineage>
</organism>
<evidence type="ECO:0000256" key="1">
    <source>
        <dbReference type="ARBA" id="ARBA00004651"/>
    </source>
</evidence>
<evidence type="ECO:0000313" key="3">
    <source>
        <dbReference type="EMBL" id="CAD7232759.1"/>
    </source>
</evidence>